<dbReference type="InterPro" id="IPR036388">
    <property type="entry name" value="WH-like_DNA-bd_sf"/>
</dbReference>
<sequence>MITSTPIKRLKRLLTSGNLWLYILSLVKSRKIYAYEMDELIEKEFFFKPGKIMIYIVLYRLENEGLITSKMEQRRKYYTITKKGKDTLNSAREYFKLLTNKL</sequence>
<dbReference type="EMBL" id="CABMJJ010000011">
    <property type="protein sequence ID" value="VVC04854.1"/>
    <property type="molecule type" value="Genomic_DNA"/>
</dbReference>
<feature type="domain" description="Transcription regulator PadR N-terminal" evidence="1">
    <location>
        <begin position="23"/>
        <end position="89"/>
    </location>
</feature>
<proteinExistence type="predicted"/>
<protein>
    <submittedName>
        <fullName evidence="2">Transcriptional regulator PadR-like family protein</fullName>
    </submittedName>
</protein>
<comment type="caution">
    <text evidence="2">The sequence shown here is derived from an EMBL/GenBank/DDBJ whole genome shotgun (WGS) entry which is preliminary data.</text>
</comment>
<accession>A0A5E4LS95</accession>
<evidence type="ECO:0000313" key="2">
    <source>
        <dbReference type="EMBL" id="VVC04854.1"/>
    </source>
</evidence>
<name>A0A5E4LS95_9ARCH</name>
<evidence type="ECO:0000259" key="1">
    <source>
        <dbReference type="Pfam" id="PF03551"/>
    </source>
</evidence>
<gene>
    <name evidence="2" type="ORF">LFW2832_01152</name>
</gene>
<dbReference type="PANTHER" id="PTHR43252:SF2">
    <property type="entry name" value="TRANSCRIPTION REGULATOR, PADR-LIKE FAMILY"/>
    <property type="match status" value="1"/>
</dbReference>
<dbReference type="PANTHER" id="PTHR43252">
    <property type="entry name" value="TRANSCRIPTIONAL REGULATOR YQJI"/>
    <property type="match status" value="1"/>
</dbReference>
<dbReference type="InterPro" id="IPR005149">
    <property type="entry name" value="Tscrpt_reg_PadR_N"/>
</dbReference>
<reference evidence="2 3" key="1">
    <citation type="submission" date="2019-08" db="EMBL/GenBank/DDBJ databases">
        <authorList>
            <person name="Vazquez-Campos X."/>
        </authorList>
    </citation>
    <scope>NUCLEOTIDE SEQUENCE [LARGE SCALE GENOMIC DNA]</scope>
    <source>
        <strain evidence="2">LFW-283_2</strain>
    </source>
</reference>
<dbReference type="InterPro" id="IPR036390">
    <property type="entry name" value="WH_DNA-bd_sf"/>
</dbReference>
<organism evidence="2 3">
    <name type="scientific">Candidatus Bilamarchaeum dharawalense</name>
    <dbReference type="NCBI Taxonomy" id="2885759"/>
    <lineage>
        <taxon>Archaea</taxon>
        <taxon>Candidatus Micrarchaeota</taxon>
        <taxon>Candidatus Micrarchaeia</taxon>
        <taxon>Candidatus Anstonellales</taxon>
        <taxon>Candidatus Bilamarchaeaceae</taxon>
        <taxon>Candidatus Bilamarchaeum</taxon>
    </lineage>
</organism>
<evidence type="ECO:0000313" key="3">
    <source>
        <dbReference type="Proteomes" id="UP000789941"/>
    </source>
</evidence>
<dbReference type="SUPFAM" id="SSF46785">
    <property type="entry name" value="Winged helix' DNA-binding domain"/>
    <property type="match status" value="1"/>
</dbReference>
<dbReference type="Proteomes" id="UP000789941">
    <property type="component" value="Unassembled WGS sequence"/>
</dbReference>
<dbReference type="Pfam" id="PF03551">
    <property type="entry name" value="PadR"/>
    <property type="match status" value="1"/>
</dbReference>
<dbReference type="AlphaFoldDB" id="A0A5E4LS95"/>
<dbReference type="Gene3D" id="1.10.10.10">
    <property type="entry name" value="Winged helix-like DNA-binding domain superfamily/Winged helix DNA-binding domain"/>
    <property type="match status" value="1"/>
</dbReference>